<comment type="caution">
    <text evidence="2">The sequence shown here is derived from an EMBL/GenBank/DDBJ whole genome shotgun (WGS) entry which is preliminary data.</text>
</comment>
<protein>
    <submittedName>
        <fullName evidence="2">Uncharacterized protein</fullName>
    </submittedName>
</protein>
<dbReference type="EMBL" id="JASCZI010090698">
    <property type="protein sequence ID" value="MED6145183.1"/>
    <property type="molecule type" value="Genomic_DNA"/>
</dbReference>
<dbReference type="InterPro" id="IPR049813">
    <property type="entry name" value="Elp-1-like_TD"/>
</dbReference>
<proteinExistence type="predicted"/>
<reference evidence="2 3" key="1">
    <citation type="journal article" date="2023" name="Plants (Basel)">
        <title>Bridging the Gap: Combining Genomics and Transcriptomics Approaches to Understand Stylosanthes scabra, an Orphan Legume from the Brazilian Caatinga.</title>
        <authorList>
            <person name="Ferreira-Neto J.R.C."/>
            <person name="da Silva M.D."/>
            <person name="Binneck E."/>
            <person name="de Melo N.F."/>
            <person name="da Silva R.H."/>
            <person name="de Melo A.L.T.M."/>
            <person name="Pandolfi V."/>
            <person name="Bustamante F.O."/>
            <person name="Brasileiro-Vidal A.C."/>
            <person name="Benko-Iseppon A.M."/>
        </authorList>
    </citation>
    <scope>NUCLEOTIDE SEQUENCE [LARGE SCALE GENOMIC DNA]</scope>
    <source>
        <tissue evidence="2">Leaves</tissue>
    </source>
</reference>
<evidence type="ECO:0000256" key="1">
    <source>
        <dbReference type="SAM" id="MobiDB-lite"/>
    </source>
</evidence>
<dbReference type="Pfam" id="PF03004">
    <property type="entry name" value="Transposase_24"/>
    <property type="match status" value="1"/>
</dbReference>
<gene>
    <name evidence="2" type="ORF">PIB30_022642</name>
</gene>
<feature type="compositionally biased region" description="Pro residues" evidence="1">
    <location>
        <begin position="260"/>
        <end position="270"/>
    </location>
</feature>
<dbReference type="CDD" id="cd21931">
    <property type="entry name" value="TD_EMAP-like"/>
    <property type="match status" value="1"/>
</dbReference>
<evidence type="ECO:0000313" key="3">
    <source>
        <dbReference type="Proteomes" id="UP001341840"/>
    </source>
</evidence>
<accession>A0ABU6TAW7</accession>
<organism evidence="2 3">
    <name type="scientific">Stylosanthes scabra</name>
    <dbReference type="NCBI Taxonomy" id="79078"/>
    <lineage>
        <taxon>Eukaryota</taxon>
        <taxon>Viridiplantae</taxon>
        <taxon>Streptophyta</taxon>
        <taxon>Embryophyta</taxon>
        <taxon>Tracheophyta</taxon>
        <taxon>Spermatophyta</taxon>
        <taxon>Magnoliopsida</taxon>
        <taxon>eudicotyledons</taxon>
        <taxon>Gunneridae</taxon>
        <taxon>Pentapetalae</taxon>
        <taxon>rosids</taxon>
        <taxon>fabids</taxon>
        <taxon>Fabales</taxon>
        <taxon>Fabaceae</taxon>
        <taxon>Papilionoideae</taxon>
        <taxon>50 kb inversion clade</taxon>
        <taxon>dalbergioids sensu lato</taxon>
        <taxon>Dalbergieae</taxon>
        <taxon>Pterocarpus clade</taxon>
        <taxon>Stylosanthes</taxon>
    </lineage>
</organism>
<evidence type="ECO:0000313" key="2">
    <source>
        <dbReference type="EMBL" id="MED6145183.1"/>
    </source>
</evidence>
<keyword evidence="3" id="KW-1185">Reference proteome</keyword>
<feature type="region of interest" description="Disordered" evidence="1">
    <location>
        <begin position="248"/>
        <end position="271"/>
    </location>
</feature>
<dbReference type="InterPro" id="IPR004252">
    <property type="entry name" value="Probable_transposase_24"/>
</dbReference>
<feature type="compositionally biased region" description="Basic residues" evidence="1">
    <location>
        <begin position="19"/>
        <end position="30"/>
    </location>
</feature>
<sequence>MLRGGGLTSGRFANDPGFKKRQASSKKNRASSKGGCLHTGGSVTIPKTRARMTRSLDRLPTDVEVFRETHTRKRDRSIVEKHAEDLLAYTFMLFSFRPSSLPTEFSANLDEATQRAQEEGDKSPATVDPNIVWRQTLSEPYKNRVYGAGGFFASSLRRSGYADSSASASSCHTDPPAPEVVDLREQVQNLTQSLQSQGDLLQQQIDEVKSLKSTLAEKDAWAEEHLRRMEEMSRMMAAYYGPLRPGSSGSGAGLDSMTAPPLPPRPPPQHPHPEGVLFWKSMCIFELENLKMLSPFPSDLPSDYQSFTVHVTVGFTVELCITRYKRLRRILRRRYLRRITVRQKRGRSTCQLFPRFASDLSYENLRRTTNIRRKYICVERFTFGYFSDGKFDEKHPPVEFSFIIQQKIRQ</sequence>
<feature type="region of interest" description="Disordered" evidence="1">
    <location>
        <begin position="1"/>
        <end position="43"/>
    </location>
</feature>
<name>A0ABU6TAW7_9FABA</name>
<dbReference type="Proteomes" id="UP001341840">
    <property type="component" value="Unassembled WGS sequence"/>
</dbReference>